<comment type="similarity">
    <text evidence="1">Belongs to the alpha-carbonic anhydrase family.</text>
</comment>
<dbReference type="AlphaFoldDB" id="A0A0P4W8Q3"/>
<dbReference type="CDD" id="cd00326">
    <property type="entry name" value="alpha_CA"/>
    <property type="match status" value="1"/>
</dbReference>
<dbReference type="GO" id="GO:0005886">
    <property type="term" value="C:plasma membrane"/>
    <property type="evidence" value="ECO:0007669"/>
    <property type="project" value="TreeGrafter"/>
</dbReference>
<dbReference type="SUPFAM" id="SSF51069">
    <property type="entry name" value="Carbonic anhydrase"/>
    <property type="match status" value="1"/>
</dbReference>
<proteinExistence type="inferred from homology"/>
<dbReference type="InterPro" id="IPR001148">
    <property type="entry name" value="CA_dom"/>
</dbReference>
<dbReference type="PROSITE" id="PS51144">
    <property type="entry name" value="ALPHA_CA_2"/>
    <property type="match status" value="1"/>
</dbReference>
<dbReference type="PANTHER" id="PTHR18952">
    <property type="entry name" value="CARBONIC ANHYDRASE"/>
    <property type="match status" value="1"/>
</dbReference>
<dbReference type="SMART" id="SM01057">
    <property type="entry name" value="Carb_anhydrase"/>
    <property type="match status" value="1"/>
</dbReference>
<dbReference type="EC" id="4.2.1.1" evidence="2"/>
<evidence type="ECO:0000256" key="6">
    <source>
        <dbReference type="ARBA" id="ARBA00048348"/>
    </source>
</evidence>
<reference evidence="8" key="1">
    <citation type="submission" date="2015-09" db="EMBL/GenBank/DDBJ databases">
        <title>Scylla olivacea transcriptome.</title>
        <authorList>
            <person name="Ikhwanuddin M."/>
        </authorList>
    </citation>
    <scope>NUCLEOTIDE SEQUENCE</scope>
</reference>
<evidence type="ECO:0000256" key="4">
    <source>
        <dbReference type="ARBA" id="ARBA00022833"/>
    </source>
</evidence>
<keyword evidence="5" id="KW-0456">Lyase</keyword>
<accession>A0A0P4W8Q3</accession>
<feature type="domain" description="Alpha-carbonic anhydrase" evidence="7">
    <location>
        <begin position="1"/>
        <end position="142"/>
    </location>
</feature>
<evidence type="ECO:0000256" key="5">
    <source>
        <dbReference type="ARBA" id="ARBA00023239"/>
    </source>
</evidence>
<dbReference type="GO" id="GO:0008270">
    <property type="term" value="F:zinc ion binding"/>
    <property type="evidence" value="ECO:0007669"/>
    <property type="project" value="InterPro"/>
</dbReference>
<evidence type="ECO:0000256" key="3">
    <source>
        <dbReference type="ARBA" id="ARBA00022723"/>
    </source>
</evidence>
<evidence type="ECO:0000256" key="1">
    <source>
        <dbReference type="ARBA" id="ARBA00010718"/>
    </source>
</evidence>
<evidence type="ECO:0000256" key="2">
    <source>
        <dbReference type="ARBA" id="ARBA00012925"/>
    </source>
</evidence>
<keyword evidence="3" id="KW-0479">Metal-binding</keyword>
<dbReference type="GO" id="GO:0004089">
    <property type="term" value="F:carbonate dehydratase activity"/>
    <property type="evidence" value="ECO:0007669"/>
    <property type="project" value="UniProtKB-EC"/>
</dbReference>
<dbReference type="Pfam" id="PF00194">
    <property type="entry name" value="Carb_anhydrase"/>
    <property type="match status" value="1"/>
</dbReference>
<evidence type="ECO:0000259" key="7">
    <source>
        <dbReference type="PROSITE" id="PS51144"/>
    </source>
</evidence>
<dbReference type="InterPro" id="IPR023561">
    <property type="entry name" value="Carbonic_anhydrase_a-class"/>
</dbReference>
<sequence length="144" mass="16288">MVHYKADYGSITNALQHDDGLAVLGIMIDYGNTVHPVIAAIAAELNEIVEPKTSTTLTKPVPLQDFLPHDLSTFFRYKGSLTTPPCLELVMWTVFLDKLITTEESMAPFHKLKDVHNQLLSGNFRPKQHETELHEPYIAHTKDY</sequence>
<dbReference type="InterPro" id="IPR036398">
    <property type="entry name" value="CA_dom_sf"/>
</dbReference>
<comment type="catalytic activity">
    <reaction evidence="6">
        <text>hydrogencarbonate + H(+) = CO2 + H2O</text>
        <dbReference type="Rhea" id="RHEA:10748"/>
        <dbReference type="ChEBI" id="CHEBI:15377"/>
        <dbReference type="ChEBI" id="CHEBI:15378"/>
        <dbReference type="ChEBI" id="CHEBI:16526"/>
        <dbReference type="ChEBI" id="CHEBI:17544"/>
        <dbReference type="EC" id="4.2.1.1"/>
    </reaction>
</comment>
<name>A0A0P4W8Q3_SCYOL</name>
<protein>
    <recommendedName>
        <fullName evidence="2">carbonic anhydrase</fullName>
        <ecNumber evidence="2">4.2.1.1</ecNumber>
    </recommendedName>
</protein>
<dbReference type="PANTHER" id="PTHR18952:SF265">
    <property type="entry name" value="CARBONIC ANHYDRASE"/>
    <property type="match status" value="1"/>
</dbReference>
<dbReference type="Gene3D" id="3.10.200.10">
    <property type="entry name" value="Alpha carbonic anhydrase"/>
    <property type="match status" value="1"/>
</dbReference>
<dbReference type="EMBL" id="GDRN01077708">
    <property type="protein sequence ID" value="JAI62708.1"/>
    <property type="molecule type" value="Transcribed_RNA"/>
</dbReference>
<evidence type="ECO:0000313" key="8">
    <source>
        <dbReference type="EMBL" id="JAI62708.1"/>
    </source>
</evidence>
<organism evidence="8">
    <name type="scientific">Scylla olivacea</name>
    <name type="common">Orange mud crab</name>
    <name type="synonym">Cancer olivacea</name>
    <dbReference type="NCBI Taxonomy" id="85551"/>
    <lineage>
        <taxon>Eukaryota</taxon>
        <taxon>Metazoa</taxon>
        <taxon>Ecdysozoa</taxon>
        <taxon>Arthropoda</taxon>
        <taxon>Crustacea</taxon>
        <taxon>Multicrustacea</taxon>
        <taxon>Malacostraca</taxon>
        <taxon>Eumalacostraca</taxon>
        <taxon>Eucarida</taxon>
        <taxon>Decapoda</taxon>
        <taxon>Pleocyemata</taxon>
        <taxon>Brachyura</taxon>
        <taxon>Eubrachyura</taxon>
        <taxon>Portunoidea</taxon>
        <taxon>Portunidae</taxon>
        <taxon>Portuninae</taxon>
        <taxon>Scylla</taxon>
    </lineage>
</organism>
<keyword evidence="4" id="KW-0862">Zinc</keyword>